<evidence type="ECO:0000256" key="1">
    <source>
        <dbReference type="ARBA" id="ARBA00022475"/>
    </source>
</evidence>
<dbReference type="PANTHER" id="PTHR43582">
    <property type="entry name" value="LINEARMYCIN RESISTANCE ATP-BINDING PROTEIN LNRL"/>
    <property type="match status" value="1"/>
</dbReference>
<dbReference type="InterPro" id="IPR027417">
    <property type="entry name" value="P-loop_NTPase"/>
</dbReference>
<reference evidence="5" key="1">
    <citation type="submission" date="2022-01" db="EMBL/GenBank/DDBJ databases">
        <authorList>
            <person name="Jo J.-H."/>
            <person name="Im W.-T."/>
        </authorList>
    </citation>
    <scope>NUCLEOTIDE SEQUENCE</scope>
    <source>
        <strain evidence="5">XY25</strain>
    </source>
</reference>
<dbReference type="InterPro" id="IPR003593">
    <property type="entry name" value="AAA+_ATPase"/>
</dbReference>
<keyword evidence="1" id="KW-1003">Cell membrane</keyword>
<keyword evidence="2" id="KW-0547">Nucleotide-binding</keyword>
<name>A0ABS9K3I8_9RHOO</name>
<dbReference type="SUPFAM" id="SSF52540">
    <property type="entry name" value="P-loop containing nucleoside triphosphate hydrolases"/>
    <property type="match status" value="1"/>
</dbReference>
<dbReference type="RefSeq" id="WP_275711044.1">
    <property type="nucleotide sequence ID" value="NZ_JAKLTN010000002.1"/>
</dbReference>
<dbReference type="Proteomes" id="UP001165384">
    <property type="component" value="Unassembled WGS sequence"/>
</dbReference>
<evidence type="ECO:0000259" key="4">
    <source>
        <dbReference type="PROSITE" id="PS50893"/>
    </source>
</evidence>
<evidence type="ECO:0000256" key="2">
    <source>
        <dbReference type="ARBA" id="ARBA00022741"/>
    </source>
</evidence>
<dbReference type="SMART" id="SM00382">
    <property type="entry name" value="AAA"/>
    <property type="match status" value="1"/>
</dbReference>
<evidence type="ECO:0000313" key="6">
    <source>
        <dbReference type="Proteomes" id="UP001165384"/>
    </source>
</evidence>
<dbReference type="GO" id="GO:0005524">
    <property type="term" value="F:ATP binding"/>
    <property type="evidence" value="ECO:0007669"/>
    <property type="project" value="UniProtKB-KW"/>
</dbReference>
<dbReference type="Gene3D" id="3.40.50.300">
    <property type="entry name" value="P-loop containing nucleotide triphosphate hydrolases"/>
    <property type="match status" value="1"/>
</dbReference>
<evidence type="ECO:0000313" key="5">
    <source>
        <dbReference type="EMBL" id="MCG2577710.1"/>
    </source>
</evidence>
<feature type="domain" description="ABC transporter" evidence="4">
    <location>
        <begin position="2"/>
        <end position="234"/>
    </location>
</feature>
<dbReference type="EMBL" id="JAKLTN010000002">
    <property type="protein sequence ID" value="MCG2577710.1"/>
    <property type="molecule type" value="Genomic_DNA"/>
</dbReference>
<accession>A0ABS9K3I8</accession>
<dbReference type="InterPro" id="IPR003439">
    <property type="entry name" value="ABC_transporter-like_ATP-bd"/>
</dbReference>
<sequence length="303" mass="32407">MLHIDDVSFRYRGAETAALDGIALDIPAGGVYGLLGPNGAGKTTLISILAGLQSASSGQITLNGRPLAAARAADPRAIALVPQDYAFYPMLTVTENLRFFGGVLGLSKAELRTQIDAAVAFARLEQVVGKPAEQLSGGLRRRLNLAIGLLGRPQLLLLDEPTVGVDPQSRHFLLDSIAGLPATGTTVIYTSHYMEEVEAICERVAIVDHGKVLAEGALEALLRCDESVVELELNAELPPDLASRHEAVGEGAMKYRLKLTSAADLPRLLDNLATAGCAVQQLKVGRENLEHLFMRLTKRSLRD</sequence>
<proteinExistence type="predicted"/>
<dbReference type="PANTHER" id="PTHR43582:SF2">
    <property type="entry name" value="LINEARMYCIN RESISTANCE ATP-BINDING PROTEIN LNRL"/>
    <property type="match status" value="1"/>
</dbReference>
<organism evidence="5 6">
    <name type="scientific">Dechloromonas hankyongensis</name>
    <dbReference type="NCBI Taxonomy" id="2908002"/>
    <lineage>
        <taxon>Bacteria</taxon>
        <taxon>Pseudomonadati</taxon>
        <taxon>Pseudomonadota</taxon>
        <taxon>Betaproteobacteria</taxon>
        <taxon>Rhodocyclales</taxon>
        <taxon>Azonexaceae</taxon>
        <taxon>Dechloromonas</taxon>
    </lineage>
</organism>
<keyword evidence="1" id="KW-0472">Membrane</keyword>
<dbReference type="PROSITE" id="PS50893">
    <property type="entry name" value="ABC_TRANSPORTER_2"/>
    <property type="match status" value="1"/>
</dbReference>
<comment type="caution">
    <text evidence="5">The sequence shown here is derived from an EMBL/GenBank/DDBJ whole genome shotgun (WGS) entry which is preliminary data.</text>
</comment>
<gene>
    <name evidence="5" type="ORF">LZ012_11970</name>
</gene>
<keyword evidence="3 5" id="KW-0067">ATP-binding</keyword>
<protein>
    <submittedName>
        <fullName evidence="5">ABC transporter ATP-binding protein</fullName>
    </submittedName>
</protein>
<evidence type="ECO:0000256" key="3">
    <source>
        <dbReference type="ARBA" id="ARBA00022840"/>
    </source>
</evidence>
<dbReference type="Pfam" id="PF00005">
    <property type="entry name" value="ABC_tran"/>
    <property type="match status" value="1"/>
</dbReference>
<keyword evidence="6" id="KW-1185">Reference proteome</keyword>